<name>A0ABS8D2F1_9NEIS</name>
<dbReference type="InterPro" id="IPR015422">
    <property type="entry name" value="PyrdxlP-dep_Trfase_small"/>
</dbReference>
<dbReference type="PANTHER" id="PTHR30244">
    <property type="entry name" value="TRANSAMINASE"/>
    <property type="match status" value="1"/>
</dbReference>
<keyword evidence="2" id="KW-0808">Transferase</keyword>
<dbReference type="SUPFAM" id="SSF53383">
    <property type="entry name" value="PLP-dependent transferases"/>
    <property type="match status" value="1"/>
</dbReference>
<dbReference type="Pfam" id="PF01041">
    <property type="entry name" value="DegT_DnrJ_EryC1"/>
    <property type="match status" value="1"/>
</dbReference>
<dbReference type="Proteomes" id="UP001165395">
    <property type="component" value="Unassembled WGS sequence"/>
</dbReference>
<keyword evidence="2" id="KW-0032">Aminotransferase</keyword>
<dbReference type="InterPro" id="IPR015421">
    <property type="entry name" value="PyrdxlP-dep_Trfase_major"/>
</dbReference>
<evidence type="ECO:0000256" key="1">
    <source>
        <dbReference type="RuleBase" id="RU004508"/>
    </source>
</evidence>
<dbReference type="CDD" id="cd00616">
    <property type="entry name" value="AHBA_syn"/>
    <property type="match status" value="1"/>
</dbReference>
<dbReference type="PANTHER" id="PTHR30244:SF42">
    <property type="entry name" value="UDP-2-ACETAMIDO-2-DEOXY-3-OXO-D-GLUCURONATE AMINOTRANSFERASE"/>
    <property type="match status" value="1"/>
</dbReference>
<keyword evidence="1" id="KW-0663">Pyridoxal phosphate</keyword>
<dbReference type="PIRSF" id="PIRSF000390">
    <property type="entry name" value="PLP_StrS"/>
    <property type="match status" value="1"/>
</dbReference>
<dbReference type="Gene3D" id="3.90.1150.10">
    <property type="entry name" value="Aspartate Aminotransferase, domain 1"/>
    <property type="match status" value="1"/>
</dbReference>
<gene>
    <name evidence="2" type="ORF">LIN78_01120</name>
</gene>
<organism evidence="2 3">
    <name type="scientific">Leeia speluncae</name>
    <dbReference type="NCBI Taxonomy" id="2884804"/>
    <lineage>
        <taxon>Bacteria</taxon>
        <taxon>Pseudomonadati</taxon>
        <taxon>Pseudomonadota</taxon>
        <taxon>Betaproteobacteria</taxon>
        <taxon>Neisseriales</taxon>
        <taxon>Leeiaceae</taxon>
        <taxon>Leeia</taxon>
    </lineage>
</organism>
<protein>
    <submittedName>
        <fullName evidence="2">DegT/DnrJ/EryC1/StrS family aminotransferase</fullName>
    </submittedName>
</protein>
<evidence type="ECO:0000313" key="3">
    <source>
        <dbReference type="Proteomes" id="UP001165395"/>
    </source>
</evidence>
<dbReference type="Gene3D" id="3.40.640.10">
    <property type="entry name" value="Type I PLP-dependent aspartate aminotransferase-like (Major domain)"/>
    <property type="match status" value="1"/>
</dbReference>
<accession>A0ABS8D2F1</accession>
<keyword evidence="3" id="KW-1185">Reference proteome</keyword>
<dbReference type="InterPro" id="IPR015424">
    <property type="entry name" value="PyrdxlP-dep_Trfase"/>
</dbReference>
<proteinExistence type="inferred from homology"/>
<dbReference type="EMBL" id="JAJBZT010000001">
    <property type="protein sequence ID" value="MCB6182156.1"/>
    <property type="molecule type" value="Genomic_DNA"/>
</dbReference>
<comment type="similarity">
    <text evidence="1">Belongs to the DegT/DnrJ/EryC1 family.</text>
</comment>
<evidence type="ECO:0000313" key="2">
    <source>
        <dbReference type="EMBL" id="MCB6182156.1"/>
    </source>
</evidence>
<dbReference type="RefSeq" id="WP_227177640.1">
    <property type="nucleotide sequence ID" value="NZ_JAJBZT010000001.1"/>
</dbReference>
<dbReference type="GO" id="GO:0008483">
    <property type="term" value="F:transaminase activity"/>
    <property type="evidence" value="ECO:0007669"/>
    <property type="project" value="UniProtKB-KW"/>
</dbReference>
<sequence length="363" mass="38815">MDFIDLKSQYKHSKSAIDARIHAVLDHGQYIMGPEVAELESKLADYTGAKHAIGVADGTTALMIALMALGIGAGDEVITTPFTFIATGEMIALVGATPVFVDVDPTSYNLDPALIEAAITPKTKAIMPVSLYGMCADFDRINAIAEKHGLAVIEDGAQSFGASYHGKRSGALSTIATTSFFPSKPLGCYGDGGACFTNDDALAKKMREIRIHGQDRRYHHPIIGLNGRLDTIQAAVLLAKLETFDDEVTARHRIGARYSELLKDKVRTPVLPAGYTSVYAQYTVEVDDREAVQAKLKAAGVPTAVHYPIPLHLQPAFSSLGLGEGAFPHAEAAGKRVMSLPMHPFLDNATQDKIVAALLEAIA</sequence>
<reference evidence="2" key="1">
    <citation type="submission" date="2021-10" db="EMBL/GenBank/DDBJ databases">
        <title>The complete genome sequence of Leeia sp. TBRC 13508.</title>
        <authorList>
            <person name="Charoenyingcharoen P."/>
            <person name="Yukphan P."/>
        </authorList>
    </citation>
    <scope>NUCLEOTIDE SEQUENCE</scope>
    <source>
        <strain evidence="2">TBRC 13508</strain>
    </source>
</reference>
<dbReference type="InterPro" id="IPR000653">
    <property type="entry name" value="DegT/StrS_aminotransferase"/>
</dbReference>
<comment type="caution">
    <text evidence="2">The sequence shown here is derived from an EMBL/GenBank/DDBJ whole genome shotgun (WGS) entry which is preliminary data.</text>
</comment>